<evidence type="ECO:0000313" key="1">
    <source>
        <dbReference type="EMBL" id="KAI9914540.1"/>
    </source>
</evidence>
<comment type="caution">
    <text evidence="1">The sequence shown here is derived from an EMBL/GenBank/DDBJ whole genome shotgun (WGS) entry which is preliminary data.</text>
</comment>
<accession>A0ACC0W8T0</accession>
<reference evidence="1 2" key="1">
    <citation type="journal article" date="2022" name="bioRxiv">
        <title>The genome of the oomycete Peronosclerospora sorghi, a cosmopolitan pathogen of maize and sorghum, is inflated with dispersed pseudogenes.</title>
        <authorList>
            <person name="Fletcher K."/>
            <person name="Martin F."/>
            <person name="Isakeit T."/>
            <person name="Cavanaugh K."/>
            <person name="Magill C."/>
            <person name="Michelmore R."/>
        </authorList>
    </citation>
    <scope>NUCLEOTIDE SEQUENCE [LARGE SCALE GENOMIC DNA]</scope>
    <source>
        <strain evidence="1">P6</strain>
    </source>
</reference>
<protein>
    <submittedName>
        <fullName evidence="1">Uncharacterized protein</fullName>
    </submittedName>
</protein>
<proteinExistence type="predicted"/>
<evidence type="ECO:0000313" key="2">
    <source>
        <dbReference type="Proteomes" id="UP001163321"/>
    </source>
</evidence>
<sequence>MQEEYHVLARVSAPGKLLLLGEHAVVYGCPVVAAAVSDLRVRVQITRRHVNKGDAPTIEFVCKDFKSAREGAPLRRAFAIAALQQVVDQLEDDVHYVPVPGETVLSRIENVLQAELPQDAKILRAPLFLCCALLRSSVIFSGNAQGLVVEIESCNLPIGAGLGSSGATSVALAGAFGDVSGCPQKQELEFINKYAYSAEVILHGSPSGADNTVSCFGGTLVFQKHATPAFRDVKCELNKFRFLIVNTRVPRSTKEQVANVRKRYEADRDGVQKQFDTIQAIVEQFLARSEANNLSEQVLGQLMEHNQTILNDLGVGHARIDEVARLCKQYNGWTKLTGAGGGGCVISLLPQSLSEEDVATLTNQLKAEGFDCFATFIGGPGFLRD</sequence>
<organism evidence="1 2">
    <name type="scientific">Peronosclerospora sorghi</name>
    <dbReference type="NCBI Taxonomy" id="230839"/>
    <lineage>
        <taxon>Eukaryota</taxon>
        <taxon>Sar</taxon>
        <taxon>Stramenopiles</taxon>
        <taxon>Oomycota</taxon>
        <taxon>Peronosporomycetes</taxon>
        <taxon>Peronosporales</taxon>
        <taxon>Peronosporaceae</taxon>
        <taxon>Peronosclerospora</taxon>
    </lineage>
</organism>
<name>A0ACC0W8T0_9STRA</name>
<dbReference type="EMBL" id="CM047582">
    <property type="protein sequence ID" value="KAI9914540.1"/>
    <property type="molecule type" value="Genomic_DNA"/>
</dbReference>
<gene>
    <name evidence="1" type="ORF">PsorP6_007848</name>
</gene>
<keyword evidence="2" id="KW-1185">Reference proteome</keyword>
<dbReference type="Proteomes" id="UP001163321">
    <property type="component" value="Chromosome 3"/>
</dbReference>